<evidence type="ECO:0000313" key="1">
    <source>
        <dbReference type="EMBL" id="GAH90830.1"/>
    </source>
</evidence>
<dbReference type="Pfam" id="PF04402">
    <property type="entry name" value="SIMPL"/>
    <property type="match status" value="1"/>
</dbReference>
<dbReference type="Gene3D" id="3.30.70.2970">
    <property type="entry name" value="Protein of unknown function (DUF541), domain 2"/>
    <property type="match status" value="1"/>
</dbReference>
<feature type="non-terminal residue" evidence="1">
    <location>
        <position position="144"/>
    </location>
</feature>
<dbReference type="EMBL" id="BARV01002300">
    <property type="protein sequence ID" value="GAH90830.1"/>
    <property type="molecule type" value="Genomic_DNA"/>
</dbReference>
<evidence type="ECO:0008006" key="2">
    <source>
        <dbReference type="Google" id="ProtNLM"/>
    </source>
</evidence>
<proteinExistence type="predicted"/>
<sequence>MKRSWLLVAISLALVLSIVGLCGCTGGPTTIGTVDLNSQQEGIWVSGTGKVTVTPDIATLRLGIAAQAATVAEAQSQATEAMDRVMTALIDNDVAEEDIQTQYFSIRQVTKWDREKEEEIVIGYRVTNMVTAKIREIDKTGSII</sequence>
<accession>X1KB22</accession>
<dbReference type="PANTHER" id="PTHR34387:SF2">
    <property type="entry name" value="SLR1258 PROTEIN"/>
    <property type="match status" value="1"/>
</dbReference>
<dbReference type="InterPro" id="IPR052022">
    <property type="entry name" value="26kDa_periplasmic_antigen"/>
</dbReference>
<reference evidence="1" key="1">
    <citation type="journal article" date="2014" name="Front. Microbiol.">
        <title>High frequency of phylogenetically diverse reductive dehalogenase-homologous genes in deep subseafloor sedimentary metagenomes.</title>
        <authorList>
            <person name="Kawai M."/>
            <person name="Futagami T."/>
            <person name="Toyoda A."/>
            <person name="Takaki Y."/>
            <person name="Nishi S."/>
            <person name="Hori S."/>
            <person name="Arai W."/>
            <person name="Tsubouchi T."/>
            <person name="Morono Y."/>
            <person name="Uchiyama I."/>
            <person name="Ito T."/>
            <person name="Fujiyama A."/>
            <person name="Inagaki F."/>
            <person name="Takami H."/>
        </authorList>
    </citation>
    <scope>NUCLEOTIDE SEQUENCE</scope>
    <source>
        <strain evidence="1">Expedition CK06-06</strain>
    </source>
</reference>
<name>X1KB22_9ZZZZ</name>
<dbReference type="PROSITE" id="PS51257">
    <property type="entry name" value="PROKAR_LIPOPROTEIN"/>
    <property type="match status" value="1"/>
</dbReference>
<dbReference type="PANTHER" id="PTHR34387">
    <property type="entry name" value="SLR1258 PROTEIN"/>
    <property type="match status" value="1"/>
</dbReference>
<gene>
    <name evidence="1" type="ORF">S06H3_06042</name>
</gene>
<comment type="caution">
    <text evidence="1">The sequence shown here is derived from an EMBL/GenBank/DDBJ whole genome shotgun (WGS) entry which is preliminary data.</text>
</comment>
<organism evidence="1">
    <name type="scientific">marine sediment metagenome</name>
    <dbReference type="NCBI Taxonomy" id="412755"/>
    <lineage>
        <taxon>unclassified sequences</taxon>
        <taxon>metagenomes</taxon>
        <taxon>ecological metagenomes</taxon>
    </lineage>
</organism>
<dbReference type="Gene3D" id="3.30.110.170">
    <property type="entry name" value="Protein of unknown function (DUF541), domain 1"/>
    <property type="match status" value="1"/>
</dbReference>
<dbReference type="InterPro" id="IPR007497">
    <property type="entry name" value="SIMPL/DUF541"/>
</dbReference>
<dbReference type="AlphaFoldDB" id="X1KB22"/>
<dbReference type="GO" id="GO:0006974">
    <property type="term" value="P:DNA damage response"/>
    <property type="evidence" value="ECO:0007669"/>
    <property type="project" value="TreeGrafter"/>
</dbReference>
<protein>
    <recommendedName>
        <fullName evidence="2">DUF541 domain-containing protein</fullName>
    </recommendedName>
</protein>